<dbReference type="OrthoDB" id="10251254at2759"/>
<reference evidence="2" key="1">
    <citation type="journal article" date="2020" name="Stud. Mycol.">
        <title>101 Dothideomycetes genomes: a test case for predicting lifestyles and emergence of pathogens.</title>
        <authorList>
            <person name="Haridas S."/>
            <person name="Albert R."/>
            <person name="Binder M."/>
            <person name="Bloem J."/>
            <person name="Labutti K."/>
            <person name="Salamov A."/>
            <person name="Andreopoulos B."/>
            <person name="Baker S."/>
            <person name="Barry K."/>
            <person name="Bills G."/>
            <person name="Bluhm B."/>
            <person name="Cannon C."/>
            <person name="Castanera R."/>
            <person name="Culley D."/>
            <person name="Daum C."/>
            <person name="Ezra D."/>
            <person name="Gonzalez J."/>
            <person name="Henrissat B."/>
            <person name="Kuo A."/>
            <person name="Liang C."/>
            <person name="Lipzen A."/>
            <person name="Lutzoni F."/>
            <person name="Magnuson J."/>
            <person name="Mondo S."/>
            <person name="Nolan M."/>
            <person name="Ohm R."/>
            <person name="Pangilinan J."/>
            <person name="Park H.-J."/>
            <person name="Ramirez L."/>
            <person name="Alfaro M."/>
            <person name="Sun H."/>
            <person name="Tritt A."/>
            <person name="Yoshinaga Y."/>
            <person name="Zwiers L.-H."/>
            <person name="Turgeon B."/>
            <person name="Goodwin S."/>
            <person name="Spatafora J."/>
            <person name="Crous P."/>
            <person name="Grigoriev I."/>
        </authorList>
    </citation>
    <scope>NUCLEOTIDE SEQUENCE</scope>
    <source>
        <strain evidence="2">CBS 130266</strain>
    </source>
</reference>
<dbReference type="GO" id="GO:0007131">
    <property type="term" value="P:reciprocal meiotic recombination"/>
    <property type="evidence" value="ECO:0007669"/>
    <property type="project" value="TreeGrafter"/>
</dbReference>
<accession>A0A9P4NQ69</accession>
<evidence type="ECO:0008006" key="4">
    <source>
        <dbReference type="Google" id="ProtNLM"/>
    </source>
</evidence>
<dbReference type="GO" id="GO:0000166">
    <property type="term" value="F:nucleotide binding"/>
    <property type="evidence" value="ECO:0007669"/>
    <property type="project" value="InterPro"/>
</dbReference>
<evidence type="ECO:0000256" key="1">
    <source>
        <dbReference type="ARBA" id="ARBA00023125"/>
    </source>
</evidence>
<dbReference type="AlphaFoldDB" id="A0A9P4NQ69"/>
<name>A0A9P4NQ69_9PEZI</name>
<dbReference type="InterPro" id="IPR010995">
    <property type="entry name" value="DNA_repair_Rad51/TF_NusA_a-hlx"/>
</dbReference>
<dbReference type="GO" id="GO:0000730">
    <property type="term" value="P:DNA recombinase assembly"/>
    <property type="evidence" value="ECO:0007669"/>
    <property type="project" value="TreeGrafter"/>
</dbReference>
<dbReference type="GO" id="GO:0006312">
    <property type="term" value="P:mitotic recombination"/>
    <property type="evidence" value="ECO:0007669"/>
    <property type="project" value="TreeGrafter"/>
</dbReference>
<keyword evidence="1" id="KW-0238">DNA-binding</keyword>
<dbReference type="GO" id="GO:0000150">
    <property type="term" value="F:DNA strand exchange activity"/>
    <property type="evidence" value="ECO:0007669"/>
    <property type="project" value="TreeGrafter"/>
</dbReference>
<dbReference type="GO" id="GO:0008094">
    <property type="term" value="F:ATP-dependent activity, acting on DNA"/>
    <property type="evidence" value="ECO:0007669"/>
    <property type="project" value="TreeGrafter"/>
</dbReference>
<dbReference type="Gene3D" id="1.10.150.20">
    <property type="entry name" value="5' to 3' exonuclease, C-terminal subdomain"/>
    <property type="match status" value="1"/>
</dbReference>
<dbReference type="GO" id="GO:0003697">
    <property type="term" value="F:single-stranded DNA binding"/>
    <property type="evidence" value="ECO:0007669"/>
    <property type="project" value="TreeGrafter"/>
</dbReference>
<dbReference type="Proteomes" id="UP000800235">
    <property type="component" value="Unassembled WGS sequence"/>
</dbReference>
<dbReference type="GO" id="GO:0003690">
    <property type="term" value="F:double-stranded DNA binding"/>
    <property type="evidence" value="ECO:0007669"/>
    <property type="project" value="TreeGrafter"/>
</dbReference>
<evidence type="ECO:0000313" key="2">
    <source>
        <dbReference type="EMBL" id="KAF2429408.1"/>
    </source>
</evidence>
<sequence length="125" mass="13500">MPTSVSSSDDIEDDTIIDIDLLQSHGIGAVDISKLKSNGFYTVAAVHIATKRVLEKIKGFSEVKVEKIKEAVKKCQPNANPFMTAHEYAQIRKKVIKVSTGSKQLDGILGGYATLLPSADDRSPA</sequence>
<dbReference type="GO" id="GO:0070192">
    <property type="term" value="P:chromosome organization involved in meiotic cell cycle"/>
    <property type="evidence" value="ECO:0007669"/>
    <property type="project" value="TreeGrafter"/>
</dbReference>
<dbReference type="GO" id="GO:0042148">
    <property type="term" value="P:DNA strand invasion"/>
    <property type="evidence" value="ECO:0007669"/>
    <property type="project" value="TreeGrafter"/>
</dbReference>
<comment type="caution">
    <text evidence="2">The sequence shown here is derived from an EMBL/GenBank/DDBJ whole genome shotgun (WGS) entry which is preliminary data.</text>
</comment>
<organism evidence="2 3">
    <name type="scientific">Tothia fuscella</name>
    <dbReference type="NCBI Taxonomy" id="1048955"/>
    <lineage>
        <taxon>Eukaryota</taxon>
        <taxon>Fungi</taxon>
        <taxon>Dikarya</taxon>
        <taxon>Ascomycota</taxon>
        <taxon>Pezizomycotina</taxon>
        <taxon>Dothideomycetes</taxon>
        <taxon>Pleosporomycetidae</taxon>
        <taxon>Venturiales</taxon>
        <taxon>Cylindrosympodiaceae</taxon>
        <taxon>Tothia</taxon>
    </lineage>
</organism>
<dbReference type="GO" id="GO:0000794">
    <property type="term" value="C:condensed nuclear chromosome"/>
    <property type="evidence" value="ECO:0007669"/>
    <property type="project" value="TreeGrafter"/>
</dbReference>
<gene>
    <name evidence="2" type="ORF">EJ08DRAFT_278375</name>
</gene>
<keyword evidence="3" id="KW-1185">Reference proteome</keyword>
<proteinExistence type="predicted"/>
<evidence type="ECO:0000313" key="3">
    <source>
        <dbReference type="Proteomes" id="UP000800235"/>
    </source>
</evidence>
<dbReference type="Pfam" id="PF14520">
    <property type="entry name" value="HHH_5"/>
    <property type="match status" value="1"/>
</dbReference>
<dbReference type="PANTHER" id="PTHR22942">
    <property type="entry name" value="RECA/RAD51/RADA DNA STRAND-PAIRING FAMILY MEMBER"/>
    <property type="match status" value="1"/>
</dbReference>
<dbReference type="EMBL" id="MU007047">
    <property type="protein sequence ID" value="KAF2429408.1"/>
    <property type="molecule type" value="Genomic_DNA"/>
</dbReference>
<dbReference type="SUPFAM" id="SSF47794">
    <property type="entry name" value="Rad51 N-terminal domain-like"/>
    <property type="match status" value="1"/>
</dbReference>
<protein>
    <recommendedName>
        <fullName evidence="4">DNA recombination and repair protein Rad51-like C-terminal domain-containing protein</fullName>
    </recommendedName>
</protein>
<dbReference type="PANTHER" id="PTHR22942:SF30">
    <property type="entry name" value="MEIOTIC RECOMBINATION PROTEIN DMC1_LIM15 HOMOLOG"/>
    <property type="match status" value="1"/>
</dbReference>